<dbReference type="EMBL" id="BPLR01008468">
    <property type="protein sequence ID" value="GIY24934.1"/>
    <property type="molecule type" value="Genomic_DNA"/>
</dbReference>
<feature type="compositionally biased region" description="Pro residues" evidence="1">
    <location>
        <begin position="62"/>
        <end position="83"/>
    </location>
</feature>
<keyword evidence="3" id="KW-1185">Reference proteome</keyword>
<evidence type="ECO:0000313" key="3">
    <source>
        <dbReference type="Proteomes" id="UP001054945"/>
    </source>
</evidence>
<accession>A0AAV4RTJ0</accession>
<comment type="caution">
    <text evidence="2">The sequence shown here is derived from an EMBL/GenBank/DDBJ whole genome shotgun (WGS) entry which is preliminary data.</text>
</comment>
<name>A0AAV4RTJ0_CAEEX</name>
<proteinExistence type="predicted"/>
<feature type="region of interest" description="Disordered" evidence="1">
    <location>
        <begin position="38"/>
        <end position="83"/>
    </location>
</feature>
<organism evidence="2 3">
    <name type="scientific">Caerostris extrusa</name>
    <name type="common">Bark spider</name>
    <name type="synonym">Caerostris bankana</name>
    <dbReference type="NCBI Taxonomy" id="172846"/>
    <lineage>
        <taxon>Eukaryota</taxon>
        <taxon>Metazoa</taxon>
        <taxon>Ecdysozoa</taxon>
        <taxon>Arthropoda</taxon>
        <taxon>Chelicerata</taxon>
        <taxon>Arachnida</taxon>
        <taxon>Araneae</taxon>
        <taxon>Araneomorphae</taxon>
        <taxon>Entelegynae</taxon>
        <taxon>Araneoidea</taxon>
        <taxon>Araneidae</taxon>
        <taxon>Caerostris</taxon>
    </lineage>
</organism>
<gene>
    <name evidence="2" type="ORF">CEXT_78311</name>
</gene>
<dbReference type="Proteomes" id="UP001054945">
    <property type="component" value="Unassembled WGS sequence"/>
</dbReference>
<reference evidence="2 3" key="1">
    <citation type="submission" date="2021-06" db="EMBL/GenBank/DDBJ databases">
        <title>Caerostris extrusa draft genome.</title>
        <authorList>
            <person name="Kono N."/>
            <person name="Arakawa K."/>
        </authorList>
    </citation>
    <scope>NUCLEOTIDE SEQUENCE [LARGE SCALE GENOMIC DNA]</scope>
</reference>
<evidence type="ECO:0000256" key="1">
    <source>
        <dbReference type="SAM" id="MobiDB-lite"/>
    </source>
</evidence>
<evidence type="ECO:0000313" key="2">
    <source>
        <dbReference type="EMBL" id="GIY24934.1"/>
    </source>
</evidence>
<protein>
    <submittedName>
        <fullName evidence="2">Uncharacterized protein</fullName>
    </submittedName>
</protein>
<sequence>MRGGGGGGGGRINYNLQTTWKSPKQLLLDASADLLNPDTRTRTPTFSELLKNQKTEAVKIIRPPPSEPPTLPEPSPPGDLLPE</sequence>
<dbReference type="AlphaFoldDB" id="A0AAV4RTJ0"/>